<gene>
    <name evidence="1" type="ORF">L1987_24478</name>
</gene>
<accession>A0ACB9IN76</accession>
<name>A0ACB9IN76_9ASTR</name>
<dbReference type="EMBL" id="CM042025">
    <property type="protein sequence ID" value="KAI3808527.1"/>
    <property type="molecule type" value="Genomic_DNA"/>
</dbReference>
<sequence length="344" mass="38117">MSTKEEDAIMRGQAWFFHHLHSSLSSAALRCALELDIAGVMNRHDGPVTLSQIAQGISSPSLNTEDLSRLMRFLVHRKFFDEVNQLYSLNQCSKLLLKDTKNTLAPMGMCFTDPIMVSLLFNLNKSIKDGGTAAFKTHGLELWDFLCCNLQVGKSFNEAMACSTQIDMDTIVSSYDFGSLQGTLVDVGGGVGMAISEIVTRYPHLKGINFDLPHVVSSAPAYEGVTHVGGDMFTAIPPADSIFIKSMLHDWSDDKCVQILKNCRESITKRSGKLIIAEIVLNPQGDDVFDETRINMDLIMLACFDGGKERTEVEWKMILEEAGFCHYNIIKIPSVVSIIEAYTD</sequence>
<organism evidence="1 2">
    <name type="scientific">Smallanthus sonchifolius</name>
    <dbReference type="NCBI Taxonomy" id="185202"/>
    <lineage>
        <taxon>Eukaryota</taxon>
        <taxon>Viridiplantae</taxon>
        <taxon>Streptophyta</taxon>
        <taxon>Embryophyta</taxon>
        <taxon>Tracheophyta</taxon>
        <taxon>Spermatophyta</taxon>
        <taxon>Magnoliopsida</taxon>
        <taxon>eudicotyledons</taxon>
        <taxon>Gunneridae</taxon>
        <taxon>Pentapetalae</taxon>
        <taxon>asterids</taxon>
        <taxon>campanulids</taxon>
        <taxon>Asterales</taxon>
        <taxon>Asteraceae</taxon>
        <taxon>Asteroideae</taxon>
        <taxon>Heliantheae alliance</taxon>
        <taxon>Millerieae</taxon>
        <taxon>Smallanthus</taxon>
    </lineage>
</organism>
<keyword evidence="2" id="KW-1185">Reference proteome</keyword>
<proteinExistence type="predicted"/>
<evidence type="ECO:0000313" key="1">
    <source>
        <dbReference type="EMBL" id="KAI3808527.1"/>
    </source>
</evidence>
<reference evidence="1 2" key="2">
    <citation type="journal article" date="2022" name="Mol. Ecol. Resour.">
        <title>The genomes of chicory, endive, great burdock and yacon provide insights into Asteraceae paleo-polyploidization history and plant inulin production.</title>
        <authorList>
            <person name="Fan W."/>
            <person name="Wang S."/>
            <person name="Wang H."/>
            <person name="Wang A."/>
            <person name="Jiang F."/>
            <person name="Liu H."/>
            <person name="Zhao H."/>
            <person name="Xu D."/>
            <person name="Zhang Y."/>
        </authorList>
    </citation>
    <scope>NUCLEOTIDE SEQUENCE [LARGE SCALE GENOMIC DNA]</scope>
    <source>
        <strain evidence="2">cv. Yunnan</strain>
        <tissue evidence="1">Leaves</tissue>
    </source>
</reference>
<comment type="caution">
    <text evidence="1">The sequence shown here is derived from an EMBL/GenBank/DDBJ whole genome shotgun (WGS) entry which is preliminary data.</text>
</comment>
<evidence type="ECO:0000313" key="2">
    <source>
        <dbReference type="Proteomes" id="UP001056120"/>
    </source>
</evidence>
<dbReference type="Proteomes" id="UP001056120">
    <property type="component" value="Linkage Group LG08"/>
</dbReference>
<protein>
    <submittedName>
        <fullName evidence="1">Uncharacterized protein</fullName>
    </submittedName>
</protein>
<reference evidence="2" key="1">
    <citation type="journal article" date="2022" name="Mol. Ecol. Resour.">
        <title>The genomes of chicory, endive, great burdock and yacon provide insights into Asteraceae palaeo-polyploidization history and plant inulin production.</title>
        <authorList>
            <person name="Fan W."/>
            <person name="Wang S."/>
            <person name="Wang H."/>
            <person name="Wang A."/>
            <person name="Jiang F."/>
            <person name="Liu H."/>
            <person name="Zhao H."/>
            <person name="Xu D."/>
            <person name="Zhang Y."/>
        </authorList>
    </citation>
    <scope>NUCLEOTIDE SEQUENCE [LARGE SCALE GENOMIC DNA]</scope>
    <source>
        <strain evidence="2">cv. Yunnan</strain>
    </source>
</reference>